<dbReference type="RefSeq" id="WP_095524830.1">
    <property type="nucleotide sequence ID" value="NZ_MDUX01000032.1"/>
</dbReference>
<evidence type="ECO:0000313" key="3">
    <source>
        <dbReference type="EMBL" id="KAF7598957.1"/>
    </source>
</evidence>
<evidence type="ECO:0000313" key="5">
    <source>
        <dbReference type="Proteomes" id="UP000216107"/>
    </source>
</evidence>
<accession>A0A272ERX6</accession>
<evidence type="ECO:0000313" key="6">
    <source>
        <dbReference type="Proteomes" id="UP000623509"/>
    </source>
</evidence>
<keyword evidence="1" id="KW-1133">Transmembrane helix</keyword>
<dbReference type="AlphaFoldDB" id="A0A272ERX6"/>
<keyword evidence="1" id="KW-0812">Transmembrane</keyword>
<dbReference type="Proteomes" id="UP000216107">
    <property type="component" value="Unassembled WGS sequence"/>
</dbReference>
<protein>
    <submittedName>
        <fullName evidence="3">DUF4129 domain-containing protein</fullName>
    </submittedName>
</protein>
<keyword evidence="6" id="KW-1185">Reference proteome</keyword>
<evidence type="ECO:0000313" key="4">
    <source>
        <dbReference type="EMBL" id="PAS92857.1"/>
    </source>
</evidence>
<reference evidence="3 6" key="1">
    <citation type="submission" date="2016-08" db="EMBL/GenBank/DDBJ databases">
        <title>Candidatus Dactylopiibacterium carminicum genome sequence.</title>
        <authorList>
            <person name="Ramirez-Puebla S.T."/>
            <person name="Ormeno-Orrillo E."/>
            <person name="Vera-Ponce De Leon A."/>
            <person name="Luis L."/>
            <person name="Sanchez-Flores A."/>
            <person name="Monica R."/>
            <person name="Martinez-Romero E."/>
        </authorList>
    </citation>
    <scope>NUCLEOTIDE SEQUENCE [LARGE SCALE GENOMIC DNA]</scope>
    <source>
        <strain evidence="3">END1</strain>
    </source>
</reference>
<comment type="caution">
    <text evidence="4">The sequence shown here is derived from an EMBL/GenBank/DDBJ whole genome shotgun (WGS) entry which is preliminary data.</text>
</comment>
<organism evidence="4 5">
    <name type="scientific">Candidatus Dactylopiibacterium carminicum</name>
    <dbReference type="NCBI Taxonomy" id="857335"/>
    <lineage>
        <taxon>Bacteria</taxon>
        <taxon>Pseudomonadati</taxon>
        <taxon>Pseudomonadota</taxon>
        <taxon>Betaproteobacteria</taxon>
        <taxon>Rhodocyclales</taxon>
        <taxon>Rhodocyclaceae</taxon>
        <taxon>Candidatus Dactylopiibacterium</taxon>
    </lineage>
</organism>
<reference evidence="4 5" key="2">
    <citation type="submission" date="2017-07" db="EMBL/GenBank/DDBJ databases">
        <title>Candidatus Dactylopiibacterium carminicum, a nitrogen-fixing symbiont of the cochineal insect Dactylopius coccus and Dactylopius opuntiae (Hemiptera: Coccoidea: Dactylopiidae).</title>
        <authorList>
            <person name="Vera A."/>
        </authorList>
    </citation>
    <scope>NUCLEOTIDE SEQUENCE [LARGE SCALE GENOMIC DNA]</scope>
    <source>
        <strain evidence="4 5">NFDCM</strain>
    </source>
</reference>
<gene>
    <name evidence="3" type="ORF">BGI27_10465</name>
    <name evidence="4" type="ORF">CGU29_09930</name>
</gene>
<dbReference type="Pfam" id="PF13559">
    <property type="entry name" value="DUF4129"/>
    <property type="match status" value="1"/>
</dbReference>
<name>A0A272ERX6_9RHOO</name>
<dbReference type="EMBL" id="NMRN01000028">
    <property type="protein sequence ID" value="PAS92857.1"/>
    <property type="molecule type" value="Genomic_DNA"/>
</dbReference>
<evidence type="ECO:0000256" key="1">
    <source>
        <dbReference type="SAM" id="Phobius"/>
    </source>
</evidence>
<sequence>MLGYNAQRQRQFLEQLGLPDADWRQMAMLLGAGAALWLAWVGIRLRPRKSGDALDRLWSRFCRRLARAGVARQAWEAPTDYAHRAGLALPAGAATIAVIAEQ</sequence>
<dbReference type="InterPro" id="IPR025403">
    <property type="entry name" value="TgpA-like_C"/>
</dbReference>
<keyword evidence="1" id="KW-0472">Membrane</keyword>
<feature type="transmembrane region" description="Helical" evidence="1">
    <location>
        <begin position="23"/>
        <end position="43"/>
    </location>
</feature>
<dbReference type="Proteomes" id="UP000623509">
    <property type="component" value="Unassembled WGS sequence"/>
</dbReference>
<dbReference type="EMBL" id="MDUX01000032">
    <property type="protein sequence ID" value="KAF7598957.1"/>
    <property type="molecule type" value="Genomic_DNA"/>
</dbReference>
<proteinExistence type="predicted"/>
<feature type="domain" description="Protein-glutamine gamma-glutamyltransferase-like C-terminal" evidence="2">
    <location>
        <begin position="57"/>
        <end position="101"/>
    </location>
</feature>
<evidence type="ECO:0000259" key="2">
    <source>
        <dbReference type="Pfam" id="PF13559"/>
    </source>
</evidence>